<comment type="similarity">
    <text evidence="2 14">Belongs to the Cob(I)alamin adenosyltransferase family.</text>
</comment>
<evidence type="ECO:0000256" key="13">
    <source>
        <dbReference type="ARBA" id="ARBA00048692"/>
    </source>
</evidence>
<evidence type="ECO:0000256" key="11">
    <source>
        <dbReference type="ARBA" id="ARBA00033354"/>
    </source>
</evidence>
<reference evidence="17 19" key="2">
    <citation type="submission" date="2016-11" db="EMBL/GenBank/DDBJ databases">
        <authorList>
            <person name="Varghese N."/>
            <person name="Submissions S."/>
        </authorList>
    </citation>
    <scope>NUCLEOTIDE SEQUENCE [LARGE SCALE GENOMIC DNA]</scope>
    <source>
        <strain evidence="17 19">DSM 7308</strain>
    </source>
</reference>
<comment type="pathway">
    <text evidence="1 14">Cofactor biosynthesis; adenosylcobalamin biosynthesis; adenosylcobalamin from cob(II)yrinate a,c-diamide: step 2/7.</text>
</comment>
<dbReference type="Proteomes" id="UP000092605">
    <property type="component" value="Unassembled WGS sequence"/>
</dbReference>
<dbReference type="InterPro" id="IPR036451">
    <property type="entry name" value="CblAdoTrfase-like_sf"/>
</dbReference>
<feature type="domain" description="Cobalamin adenosyltransferase-like" evidence="15">
    <location>
        <begin position="10"/>
        <end position="141"/>
    </location>
</feature>
<keyword evidence="8 14" id="KW-0067">ATP-binding</keyword>
<evidence type="ECO:0000256" key="9">
    <source>
        <dbReference type="ARBA" id="ARBA00031529"/>
    </source>
</evidence>
<gene>
    <name evidence="16" type="ORF">JWYL7_0598</name>
    <name evidence="17" type="ORF">SAMN05661008_01762</name>
</gene>
<keyword evidence="7 14" id="KW-0547">Nucleotide-binding</keyword>
<dbReference type="GO" id="GO:0009236">
    <property type="term" value="P:cobalamin biosynthetic process"/>
    <property type="evidence" value="ECO:0007669"/>
    <property type="project" value="UniProtKB-UniRule"/>
</dbReference>
<evidence type="ECO:0000313" key="18">
    <source>
        <dbReference type="Proteomes" id="UP000092605"/>
    </source>
</evidence>
<dbReference type="GO" id="GO:0005524">
    <property type="term" value="F:ATP binding"/>
    <property type="evidence" value="ECO:0007669"/>
    <property type="project" value="UniProtKB-UniRule"/>
</dbReference>
<evidence type="ECO:0000256" key="6">
    <source>
        <dbReference type="ARBA" id="ARBA00022679"/>
    </source>
</evidence>
<evidence type="ECO:0000256" key="2">
    <source>
        <dbReference type="ARBA" id="ARBA00007487"/>
    </source>
</evidence>
<evidence type="ECO:0000313" key="17">
    <source>
        <dbReference type="EMBL" id="SHL25650.1"/>
    </source>
</evidence>
<evidence type="ECO:0000256" key="12">
    <source>
        <dbReference type="ARBA" id="ARBA00048555"/>
    </source>
</evidence>
<evidence type="ECO:0000256" key="4">
    <source>
        <dbReference type="ARBA" id="ARBA00020963"/>
    </source>
</evidence>
<dbReference type="GO" id="GO:0008817">
    <property type="term" value="F:corrinoid adenosyltransferase activity"/>
    <property type="evidence" value="ECO:0007669"/>
    <property type="project" value="UniProtKB-UniRule"/>
</dbReference>
<dbReference type="OrthoDB" id="9778896at2"/>
<evidence type="ECO:0000256" key="8">
    <source>
        <dbReference type="ARBA" id="ARBA00022840"/>
    </source>
</evidence>
<dbReference type="EMBL" id="FRBG01000018">
    <property type="protein sequence ID" value="SHL25650.1"/>
    <property type="molecule type" value="Genomic_DNA"/>
</dbReference>
<accession>A0A150FPI4</accession>
<comment type="caution">
    <text evidence="16">The sequence shown here is derived from an EMBL/GenBank/DDBJ whole genome shotgun (WGS) entry which is preliminary data.</text>
</comment>
<evidence type="ECO:0000256" key="3">
    <source>
        <dbReference type="ARBA" id="ARBA00012454"/>
    </source>
</evidence>
<reference evidence="16 18" key="1">
    <citation type="submission" date="2016-02" db="EMBL/GenBank/DDBJ databases">
        <title>Draft genome sequence for Clostridium paradoxum JW-YL-7.</title>
        <authorList>
            <person name="Utturkar S.M."/>
            <person name="Lancaster A."/>
            <person name="Poole F.L."/>
            <person name="Adams M.W."/>
            <person name="Brown S.D."/>
        </authorList>
    </citation>
    <scope>NUCLEOTIDE SEQUENCE [LARGE SCALE GENOMIC DNA]</scope>
    <source>
        <strain evidence="16 18">JW-YL-7</strain>
    </source>
</reference>
<dbReference type="Pfam" id="PF01923">
    <property type="entry name" value="Cob_adeno_trans"/>
    <property type="match status" value="1"/>
</dbReference>
<dbReference type="RefSeq" id="WP_066068858.1">
    <property type="nucleotide sequence ID" value="NZ_FRBG01000018.1"/>
</dbReference>
<dbReference type="PANTHER" id="PTHR12213">
    <property type="entry name" value="CORRINOID ADENOSYLTRANSFERASE"/>
    <property type="match status" value="1"/>
</dbReference>
<dbReference type="Gene3D" id="1.20.1200.10">
    <property type="entry name" value="Cobalamin adenosyltransferase-like"/>
    <property type="match status" value="1"/>
</dbReference>
<evidence type="ECO:0000313" key="19">
    <source>
        <dbReference type="Proteomes" id="UP000323392"/>
    </source>
</evidence>
<evidence type="ECO:0000259" key="15">
    <source>
        <dbReference type="Pfam" id="PF01923"/>
    </source>
</evidence>
<dbReference type="EMBL" id="LSFY01000001">
    <property type="protein sequence ID" value="KXZ39523.1"/>
    <property type="molecule type" value="Genomic_DNA"/>
</dbReference>
<evidence type="ECO:0000256" key="7">
    <source>
        <dbReference type="ARBA" id="ARBA00022741"/>
    </source>
</evidence>
<evidence type="ECO:0000256" key="14">
    <source>
        <dbReference type="RuleBase" id="RU366026"/>
    </source>
</evidence>
<comment type="catalytic activity">
    <reaction evidence="13 14">
        <text>2 cob(II)alamin + reduced [electron-transfer flavoprotein] + 2 ATP = 2 adenosylcob(III)alamin + 2 triphosphate + oxidized [electron-transfer flavoprotein] + 3 H(+)</text>
        <dbReference type="Rhea" id="RHEA:28671"/>
        <dbReference type="Rhea" id="RHEA-COMP:10685"/>
        <dbReference type="Rhea" id="RHEA-COMP:10686"/>
        <dbReference type="ChEBI" id="CHEBI:15378"/>
        <dbReference type="ChEBI" id="CHEBI:16304"/>
        <dbReference type="ChEBI" id="CHEBI:18036"/>
        <dbReference type="ChEBI" id="CHEBI:18408"/>
        <dbReference type="ChEBI" id="CHEBI:30616"/>
        <dbReference type="ChEBI" id="CHEBI:57692"/>
        <dbReference type="ChEBI" id="CHEBI:58307"/>
        <dbReference type="EC" id="2.5.1.17"/>
    </reaction>
</comment>
<evidence type="ECO:0000256" key="10">
    <source>
        <dbReference type="ARBA" id="ARBA00033334"/>
    </source>
</evidence>
<dbReference type="InterPro" id="IPR016030">
    <property type="entry name" value="CblAdoTrfase-like"/>
</dbReference>
<dbReference type="STRING" id="1121328.JWYL7_0598"/>
<dbReference type="SUPFAM" id="SSF89028">
    <property type="entry name" value="Cobalamin adenosyltransferase-like"/>
    <property type="match status" value="1"/>
</dbReference>
<dbReference type="Proteomes" id="UP000323392">
    <property type="component" value="Unassembled WGS sequence"/>
</dbReference>
<dbReference type="PATRIC" id="fig|1121328.3.peg.600"/>
<dbReference type="UniPathway" id="UPA00148">
    <property type="reaction ID" value="UER00233"/>
</dbReference>
<evidence type="ECO:0000256" key="1">
    <source>
        <dbReference type="ARBA" id="ARBA00005121"/>
    </source>
</evidence>
<keyword evidence="6 14" id="KW-0808">Transferase</keyword>
<proteinExistence type="inferred from homology"/>
<organism evidence="16 18">
    <name type="scientific">Alkalithermobacter thermoalcaliphilus JW-YL-7 = DSM 7308</name>
    <dbReference type="NCBI Taxonomy" id="1121328"/>
    <lineage>
        <taxon>Bacteria</taxon>
        <taxon>Bacillati</taxon>
        <taxon>Bacillota</taxon>
        <taxon>Clostridia</taxon>
        <taxon>Peptostreptococcales</taxon>
        <taxon>Tepidibacteraceae</taxon>
        <taxon>Alkalithermobacter</taxon>
    </lineage>
</organism>
<name>A0A150FPI4_CLOPD</name>
<evidence type="ECO:0000313" key="16">
    <source>
        <dbReference type="EMBL" id="KXZ39523.1"/>
    </source>
</evidence>
<protein>
    <recommendedName>
        <fullName evidence="4 14">Corrinoid adenosyltransferase</fullName>
        <ecNumber evidence="3 14">2.5.1.17</ecNumber>
    </recommendedName>
    <alternativeName>
        <fullName evidence="9 14">Cob(II)alamin adenosyltransferase</fullName>
    </alternativeName>
    <alternativeName>
        <fullName evidence="11 14">Cob(II)yrinic acid a,c-diamide adenosyltransferase</fullName>
    </alternativeName>
    <alternativeName>
        <fullName evidence="10 14">Cobinamide/cobalamin adenosyltransferase</fullName>
    </alternativeName>
</protein>
<sequence>MKNYNSIVEKSYETINELNFYIDLAKNYSKDREIYNELRNIQEKLLTIFDSQENLVRVSVDEEDIQYLENIKHKYISKVENANEFVVPGISKSSSILHIAKTICTRAERDILSLNKKQKINPALIKYIQKLSDVIYTLAKYSEDEIIYIEI</sequence>
<dbReference type="PANTHER" id="PTHR12213:SF0">
    <property type="entry name" value="CORRINOID ADENOSYLTRANSFERASE MMAB"/>
    <property type="match status" value="1"/>
</dbReference>
<evidence type="ECO:0000256" key="5">
    <source>
        <dbReference type="ARBA" id="ARBA00022573"/>
    </source>
</evidence>
<dbReference type="InterPro" id="IPR029499">
    <property type="entry name" value="PduO-typ"/>
</dbReference>
<keyword evidence="5 14" id="KW-0169">Cobalamin biosynthesis</keyword>
<keyword evidence="19" id="KW-1185">Reference proteome</keyword>
<dbReference type="EC" id="2.5.1.17" evidence="3 14"/>
<comment type="catalytic activity">
    <reaction evidence="12 14">
        <text>2 cob(II)yrinate a,c diamide + reduced [electron-transfer flavoprotein] + 2 ATP = 2 adenosylcob(III)yrinate a,c-diamide + 2 triphosphate + oxidized [electron-transfer flavoprotein] + 3 H(+)</text>
        <dbReference type="Rhea" id="RHEA:11528"/>
        <dbReference type="Rhea" id="RHEA-COMP:10685"/>
        <dbReference type="Rhea" id="RHEA-COMP:10686"/>
        <dbReference type="ChEBI" id="CHEBI:15378"/>
        <dbReference type="ChEBI" id="CHEBI:18036"/>
        <dbReference type="ChEBI" id="CHEBI:30616"/>
        <dbReference type="ChEBI" id="CHEBI:57692"/>
        <dbReference type="ChEBI" id="CHEBI:58307"/>
        <dbReference type="ChEBI" id="CHEBI:58503"/>
        <dbReference type="ChEBI" id="CHEBI:58537"/>
        <dbReference type="EC" id="2.5.1.17"/>
    </reaction>
</comment>
<dbReference type="AlphaFoldDB" id="A0A150FPI4"/>